<feature type="disulfide bond" evidence="33">
    <location>
        <begin position="593"/>
        <end position="599"/>
    </location>
</feature>
<keyword evidence="26 33" id="KW-0564">Palmitate</keyword>
<protein>
    <recommendedName>
        <fullName evidence="33">Envelope glycoprotein gp160</fullName>
    </recommendedName>
    <alternativeName>
        <fullName evidence="33">Env polyprotein</fullName>
    </alternativeName>
    <component>
        <recommendedName>
            <fullName evidence="33">Surface protein gp120</fullName>
            <shortName evidence="33">SU</shortName>
        </recommendedName>
        <alternativeName>
            <fullName evidence="33">Glycoprotein 120</fullName>
            <shortName evidence="33">gp120</shortName>
        </alternativeName>
    </component>
    <component>
        <recommendedName>
            <fullName evidence="33">Transmembrane protein gp41</fullName>
            <shortName evidence="33">TM</shortName>
        </recommendedName>
        <alternativeName>
            <fullName evidence="33">Glycoprotein 41</fullName>
            <shortName evidence="33">gp41</shortName>
        </alternativeName>
    </component>
</protein>
<reference evidence="38" key="1">
    <citation type="journal article" date="2000" name="Proc. Natl. Acad. Sci. U.S.A.">
        <title>A distinctive clade B HIV type 1 is heterosexually transmitted in Trinidad and Tobago.</title>
        <authorList>
            <person name="Cleghorn F.R."/>
            <person name="Jack N."/>
            <person name="Carr J.K."/>
            <person name="Edwards J."/>
            <person name="Mahabir B."/>
            <person name="Sill A."/>
            <person name="McDanal C.B."/>
            <person name="Connolly S.M."/>
            <person name="Goodman D."/>
            <person name="Bennetts R.Q."/>
            <person name="O'Brien T.R."/>
            <person name="Weinhold K.J."/>
            <person name="Bartholomew C."/>
            <person name="Blattner W.A."/>
            <person name="Greenberg M.L."/>
        </authorList>
    </citation>
    <scope>NUCLEOTIDE SEQUENCE</scope>
</reference>
<comment type="caution">
    <text evidence="33 34">Lacks conserved residue(s) required for the propagation of feature annotation.</text>
</comment>
<dbReference type="InterPro" id="IPR000777">
    <property type="entry name" value="HIV1_Gp120"/>
</dbReference>
<dbReference type="FunFam" id="2.170.40.20:FF:000001">
    <property type="entry name" value="Envelope glycoprotein gp160"/>
    <property type="match status" value="1"/>
</dbReference>
<keyword evidence="8 33" id="KW-1170">Fusion of virus membrane with host endosomal membrane</keyword>
<comment type="subcellular location">
    <molecule>Surface protein gp120</molecule>
    <subcellularLocation>
        <location evidence="33">Virion membrane</location>
        <topology evidence="33">Peripheral membrane protein</topology>
    </subcellularLocation>
    <subcellularLocation>
        <location evidence="33">Host cell membrane</location>
        <topology evidence="33">Peripheral membrane protein</topology>
    </subcellularLocation>
    <subcellularLocation>
        <location evidence="33">Host endosome membrane</location>
        <topology evidence="33">Single-pass type I membrane protein</topology>
    </subcellularLocation>
    <text evidence="33">The surface protein is not anchored to the viral envelope, but associates with the extravirion surface through its binding to TM. It is probably concentrated at the site of budding and incorporated into the virions possibly by contacts between the cytoplasmic tail of Env and the N-terminus of Gag.</text>
</comment>
<dbReference type="GO" id="GO:0020002">
    <property type="term" value="C:host cell plasma membrane"/>
    <property type="evidence" value="ECO:0007669"/>
    <property type="project" value="UniProtKB-SubCell"/>
</dbReference>
<evidence type="ECO:0000256" key="15">
    <source>
        <dbReference type="ARBA" id="ARBA00022703"/>
    </source>
</evidence>
<feature type="topological domain" description="Cytoplasmic" evidence="33">
    <location>
        <begin position="701"/>
        <end position="851"/>
    </location>
</feature>
<dbReference type="GO" id="GO:0044175">
    <property type="term" value="C:host cell endosome membrane"/>
    <property type="evidence" value="ECO:0007669"/>
    <property type="project" value="UniProtKB-SubCell"/>
</dbReference>
<keyword evidence="18 33" id="KW-0946">Virion</keyword>
<evidence type="ECO:0000256" key="8">
    <source>
        <dbReference type="ARBA" id="ARBA00022510"/>
    </source>
</evidence>
<dbReference type="Gene3D" id="1.20.5.490">
    <property type="entry name" value="Single helix bin"/>
    <property type="match status" value="1"/>
</dbReference>
<sequence>MRAKETRRNWQHLWKWGMMLLGMLMICSAAEKLWVTVYYGVPVWKEATTTLFCASDAKAYDTEVHNVWATHACVPTDPNPQEVVLENVTENFNMWKNNMVEQMHEDIISLWDQSLKPCVKLTPLCVTLNCTDDLNNVTYVNITEKGEIKNCSFNITTEVQDKMKKAYAFFYRLDVVPIDDNHGNSSSNSSSNYRLINCNTSVITQACPKVSFEPIPIHYCAPAGFAILKCNNKTFNGTGPCTNVSTVQCTHGIRPVVSTQLLLNGSLAEEEVVIRSENFTNNAKIIIVQLNESVVINCTRPNNNTRRGVTIGPGRVFYTGEVTGDIRQAHCNVSRTRWKNTLKQVEIKLKEQFGNKTINFSQPSGGDPEIVLHSFNCGGEFFYCNTTKLFNTTLLNDTAESNDNITIPCRIKQIINMWQEVGKAMYAPPIRGQIRCSSNITGLLLTRDGGNDNNTDNTTEIFRPGGGDMRDNWRSELYKYKVVQIEPIGIAPTKAKRRVVQREKRAVGTIGAMFLGFLGAAGSTMGAASITLTVQARQLLSGIVQQQNNLLRAIEAQQHLLQLTVWGIKQLQARVLAVERYLRDQQLLGIWGCSGKLICTTTVPWNTSWSNKSLNDIWDNMTWMQWDREINNFTEYIYTLLENAQNQQEKNEQELLELDKWASLWNWFDISNWLWYIKIFIMIVGGLIGLRIVFAVLSIVNRVRQGYSPLSFQTHLPARREPDRPEGTEGEGGERDKDRSVRLVHGFLALIWDDLRSLCLFSYHRLRDLLLIVTRIVELLGRRGWEILKYWGNLLQYWSQELKNSAVSLLDAIAIAVAEGTDRIIEIVQRIFRAFLHIPRRIRQGLERALL</sequence>
<comment type="subunit">
    <text evidence="32">The mature envelope protein (Env) consists of a homotrimer of non-covalently associated gp120-gp41 heterodimers. The resulting complex protrudes from the virus surface as a spike. There seems to be as few as 10 spikes on the average virion. Interacts with host CD4, CCR5 and CXCR4. Gp120 also interacts with the C-type lectins CD209/DC-SIGN and CLEC4M/DC-SIGNR (collectively referred to as DC-SIGN(R)). Gp120 and gp41 interact with GalCer. Gp120 interacts with host ITGA4/ITGB7 complex; on CD4+ T-cells, this interaction results in rapid activation of integrin ITGAL/LFA-1, which facilitates efficient cell-to-cell spreading of HIV-1. Gp120 interacts with cell-associated heparan sulfate; this interaction increases virus infectivity on permissive cells and may be involved in infection of CD4- cells.</text>
</comment>
<dbReference type="GO" id="GO:1903911">
    <property type="term" value="P:positive regulation of receptor clustering"/>
    <property type="evidence" value="ECO:0007669"/>
    <property type="project" value="UniProtKB-UniRule"/>
</dbReference>
<comment type="PTM">
    <text evidence="33">Specific enzymatic cleavages in vivo yield mature proteins. Envelope glycoproteins are synthesized as a inactive precursor that is heavily N-glycosylated and processed likely by host cell furin in the Golgi to yield the mature SU and TM proteins. The cleavage site between SU and TM requires the minimal sequence [KR]-X-[KR]-R. About 2 of the 9 disulfide bonds of gp41 are reduced by P4HB/PDI, following binding to CD4 receptor.</text>
</comment>
<feature type="short sequence motif" description="YXXL motif; contains endocytosis signal" evidence="33">
    <location>
        <begin position="707"/>
        <end position="710"/>
    </location>
</feature>
<feature type="short sequence motif" description="Di-leucine internalization motif" evidence="33">
    <location>
        <begin position="850"/>
        <end position="851"/>
    </location>
</feature>
<keyword evidence="23 33" id="KW-1039">Host endosome</keyword>
<feature type="region of interest" description="Disordered" evidence="35">
    <location>
        <begin position="717"/>
        <end position="736"/>
    </location>
</feature>
<comment type="domain">
    <text evidence="33">Some of the most genetically diverse regions of the viral genome are present in Env. They are called variable regions 1 through 5 (V1 through V5). Coreceptor usage of gp120 is determined mainly by the primary structure of the third variable region (V3) in the outer domain of gp120. The sequence of V3 determines which coreceptor, CCR5 and/or CXCR4 (corresponding to R5/macrophage, X4/T cell and R5X4/T cell and macrophage tropism), is used to trigger the fusion potential of the Env complex, and hence which cells the virus can infect. Binding to CCR5 involves a region adjacent in addition to V3.</text>
</comment>
<dbReference type="CDD" id="cd09909">
    <property type="entry name" value="HIV-1-like_HR1-HR2"/>
    <property type="match status" value="1"/>
</dbReference>
<dbReference type="GO" id="GO:0016020">
    <property type="term" value="C:membrane"/>
    <property type="evidence" value="ECO:0007669"/>
    <property type="project" value="UniProtKB-UniRule"/>
</dbReference>
<comment type="function">
    <text evidence="33">Transmembrane protein gp41: Acts as a class I viral fusion protein. Under the current model, the protein has at least 3 conformational states: pre-fusion native state, pre-hairpin intermediate state, and post-fusion hairpin state. During fusion of viral and target intracellular membranes, the coiled coil regions (heptad repeats) assume a trimer-of-hairpins structure, positioning the fusion peptide in close proximity to the C-terminal region of the ectodomain. The formation of this structure appears to drive apposition and subsequent fusion of viral and target cell membranes. Complete fusion occurs in host cell endosomes and is dynamin-dependent, however some lipid transfer might occur at the plasma membrane. The virus undergoes clathrin-dependent internalization long before endosomal fusion, thus minimizing the surface exposure of conserved viral epitopes during fusion and reducing the efficacy of inhibitors targeting these epitopes. Membranes fusion leads to delivery of the nucleocapsid into the cytoplasm.</text>
</comment>
<feature type="chain" id="PRO_5023566949" description="Transmembrane protein gp41" evidence="33">
    <location>
        <begin position="506"/>
        <end position="851"/>
    </location>
</feature>
<dbReference type="Gene3D" id="2.170.40.20">
    <property type="entry name" value="Human immunodeficiency virus 1, Gp160, envelope glycoprotein"/>
    <property type="match status" value="2"/>
</dbReference>
<evidence type="ECO:0000256" key="32">
    <source>
        <dbReference type="ARBA" id="ARBA00062028"/>
    </source>
</evidence>
<dbReference type="GO" id="GO:0005198">
    <property type="term" value="F:structural molecule activity"/>
    <property type="evidence" value="ECO:0007669"/>
    <property type="project" value="UniProtKB-UniRule"/>
</dbReference>
<evidence type="ECO:0000256" key="35">
    <source>
        <dbReference type="SAM" id="MobiDB-lite"/>
    </source>
</evidence>
<comment type="miscellaneous">
    <text evidence="33">HIV-1 lineages are divided in three main groups, M (for Major), O (for Outlier), and N (for New, or Non-M, Non-O). The vast majority of strains found worldwide belong to the group M. Group O seems to be endemic to and largely confined to Cameroon and neighboring countries in West Central Africa, where these viruses represent a small minority of HIV-1 strains. The group N is represented by a limited number of isolates from Cameroonian persons. The group M is further subdivided in 9 clades or subtypes (A to D, F to H, J and K).</text>
</comment>
<keyword evidence="31 33" id="KW-1160">Virus entry into host cell</keyword>
<keyword evidence="27 33" id="KW-1015">Disulfide bond</keyword>
<comment type="domain">
    <text evidence="33">The YXXL motif is involved in determining the exact site of viral release at the surface of infected mononuclear cells and promotes endocytosis. YXXL and di-leucine endocytosis motifs interact directly or indirectly with the clathrin adapter complexes, opperate independently, and their activities are not additive.</text>
</comment>
<dbReference type="Gene3D" id="1.10.287.210">
    <property type="match status" value="1"/>
</dbReference>
<comment type="function">
    <text evidence="33">Envelope glycoprotein gp160: Oligomerizes in the host endoplasmic reticulum into predominantly trimers. In a second time, gp160 transits in the host Golgi, where glycosylation is completed. The precursor is then proteolytically cleaved in the trans-Golgi and thereby activated by cellular furin or furin-like proteases to produce gp120 and gp41.</text>
</comment>
<name>Q9E1R6_HV1</name>
<accession>Q9E1R6</accession>
<keyword evidence="10 33" id="KW-1165">Clathrin-mediated endocytosis of virus by host</keyword>
<evidence type="ECO:0000313" key="38">
    <source>
        <dbReference type="EMBL" id="AAG22515.1"/>
    </source>
</evidence>
<evidence type="ECO:0000256" key="6">
    <source>
        <dbReference type="ARBA" id="ARBA00004650"/>
    </source>
</evidence>
<evidence type="ECO:0000256" key="19">
    <source>
        <dbReference type="ARBA" id="ARBA00022870"/>
    </source>
</evidence>
<evidence type="ECO:0000256" key="27">
    <source>
        <dbReference type="ARBA" id="ARBA00023157"/>
    </source>
</evidence>
<comment type="PTM">
    <text evidence="33">Palmitoylation of the transmembrane protein and of Env polyprotein (prior to its proteolytic cleavage) is essential for their association with host cell membrane lipid rafts. Palmitoylation is therefore required for envelope trafficking to classical lipid rafts, but not for viral replication.</text>
</comment>
<keyword evidence="16 33" id="KW-0732">Signal</keyword>
<feature type="region of interest" description="Immunosuppression" evidence="33">
    <location>
        <begin position="569"/>
        <end position="587"/>
    </location>
</feature>
<keyword evidence="15 33" id="KW-0053">Apoptosis</keyword>
<feature type="chain" id="PRO_5023566950" description="Envelope glycoprotein gp160" evidence="33">
    <location>
        <begin position="32"/>
        <end position="851"/>
    </location>
</feature>
<evidence type="ECO:0000256" key="23">
    <source>
        <dbReference type="ARBA" id="ARBA00023046"/>
    </source>
</evidence>
<dbReference type="FunFam" id="2.170.40.20:FF:000003">
    <property type="entry name" value="Envelope glycoprotein gp160"/>
    <property type="match status" value="1"/>
</dbReference>
<evidence type="ECO:0000256" key="4">
    <source>
        <dbReference type="ARBA" id="ARBA00004563"/>
    </source>
</evidence>
<evidence type="ECO:0000256" key="10">
    <source>
        <dbReference type="ARBA" id="ARBA00022570"/>
    </source>
</evidence>
<keyword evidence="7 33" id="KW-1168">Fusion of virus membrane with host membrane</keyword>
<gene>
    <name evidence="33 38" type="primary">env</name>
</gene>
<keyword evidence="17 33" id="KW-1161">Viral attachment to host cell</keyword>
<keyword evidence="20 33" id="KW-0261">Viral envelope protein</keyword>
<keyword evidence="21 33" id="KW-1164">Virus endocytosis by host</keyword>
<keyword evidence="13 33" id="KW-0165">Cleavage on pair of basic residues</keyword>
<feature type="transmembrane region" description="Helical" evidence="34">
    <location>
        <begin position="20"/>
        <end position="41"/>
    </location>
</feature>
<feature type="domain" description="Human immunodeficiency virus 1 envelope glycoprotein Gp120" evidence="36">
    <location>
        <begin position="146"/>
        <end position="505"/>
    </location>
</feature>
<dbReference type="GO" id="GO:0075512">
    <property type="term" value="P:clathrin-dependent endocytosis of virus by host cell"/>
    <property type="evidence" value="ECO:0007669"/>
    <property type="project" value="UniProtKB-UniRule"/>
</dbReference>
<dbReference type="GO" id="GO:0019031">
    <property type="term" value="C:viral envelope"/>
    <property type="evidence" value="ECO:0007669"/>
    <property type="project" value="UniProtKB-KW"/>
</dbReference>
<dbReference type="HAMAP" id="MF_04083">
    <property type="entry name" value="HIV_ENV"/>
    <property type="match status" value="1"/>
</dbReference>
<keyword evidence="22 33" id="KW-1133">Transmembrane helix</keyword>
<evidence type="ECO:0000256" key="18">
    <source>
        <dbReference type="ARBA" id="ARBA00022844"/>
    </source>
</evidence>
<organismHost>
    <name type="scientific">Homo sapiens</name>
    <name type="common">Human</name>
    <dbReference type="NCBI Taxonomy" id="9606"/>
</organismHost>
<evidence type="ECO:0000256" key="7">
    <source>
        <dbReference type="ARBA" id="ARBA00022506"/>
    </source>
</evidence>
<comment type="miscellaneous">
    <text evidence="33">Inhibitors targeting HIV-1 viral envelope proteins are used as antiretroviral drugs. Attachment of virions to the cell surface via non-specific interactions and CD4 binding can be blocked by inhibitors that include cyanovirin-N, cyclotriazadisulfonamide analogs, PRO 2000, TNX 355 and PRO 542. In addition, BMS 806 can block CD4-induced conformational changes. Env interactions with the coreceptor molecules can be targeted by CCR5 antagonists including SCH-D, maraviroc (UK 427857) and aplaviroc (GW 873140), and the CXCR4 antagonist AMD 070. Fusion of viral and cellular membranes can be inhibited by peptides such as enfuvirtide and tifuvirtide (T 1249). Resistance to inhibitors associated with mutations in Env are observed. Most of the time, single mutations confer only a modest reduction in drug susceptibility. Combination of several mutations is usually required to develop a high-level drug resistance.</text>
</comment>
<dbReference type="Pfam" id="PF00517">
    <property type="entry name" value="GP41"/>
    <property type="match status" value="1"/>
</dbReference>
<dbReference type="GO" id="GO:0055036">
    <property type="term" value="C:virion membrane"/>
    <property type="evidence" value="ECO:0007669"/>
    <property type="project" value="UniProtKB-SubCell"/>
</dbReference>
<dbReference type="FunFam" id="1.10.287.210:FF:000001">
    <property type="entry name" value="Envelope glycoprotein gp160"/>
    <property type="match status" value="1"/>
</dbReference>
<evidence type="ECO:0000256" key="11">
    <source>
        <dbReference type="ARBA" id="ARBA00022581"/>
    </source>
</evidence>
<dbReference type="InterPro" id="IPR000328">
    <property type="entry name" value="GP41-like"/>
</dbReference>
<evidence type="ECO:0000256" key="2">
    <source>
        <dbReference type="ARBA" id="ARBA00004433"/>
    </source>
</evidence>
<keyword evidence="14 33" id="KW-0812">Transmembrane</keyword>
<evidence type="ECO:0000256" key="28">
    <source>
        <dbReference type="ARBA" id="ARBA00023180"/>
    </source>
</evidence>
<evidence type="ECO:0000256" key="21">
    <source>
        <dbReference type="ARBA" id="ARBA00022890"/>
    </source>
</evidence>
<evidence type="ECO:0000256" key="20">
    <source>
        <dbReference type="ARBA" id="ARBA00022879"/>
    </source>
</evidence>
<feature type="disulfide bond" evidence="33">
    <location>
        <begin position="220"/>
        <end position="249"/>
    </location>
</feature>
<feature type="coiled-coil region" evidence="33">
    <location>
        <begin position="628"/>
        <end position="662"/>
    </location>
</feature>
<dbReference type="SUPFAM" id="SSF56502">
    <property type="entry name" value="gp120 core"/>
    <property type="match status" value="2"/>
</dbReference>
<evidence type="ECO:0000256" key="30">
    <source>
        <dbReference type="ARBA" id="ARBA00023288"/>
    </source>
</evidence>
<dbReference type="EMBL" id="AF277072">
    <property type="protein sequence ID" value="AAG22515.1"/>
    <property type="molecule type" value="Genomic_DNA"/>
</dbReference>
<feature type="region of interest" description="MPER; binding to GalCer" evidence="33">
    <location>
        <begin position="657"/>
        <end position="678"/>
    </location>
</feature>
<feature type="transmembrane region" description="Helical" evidence="34">
    <location>
        <begin position="673"/>
        <end position="700"/>
    </location>
</feature>
<dbReference type="FunFam" id="1.20.5.490:FF:000001">
    <property type="entry name" value="Envelope glycoprotein gp160"/>
    <property type="match status" value="1"/>
</dbReference>
<evidence type="ECO:0000256" key="24">
    <source>
        <dbReference type="ARBA" id="ARBA00023054"/>
    </source>
</evidence>
<evidence type="ECO:0000256" key="9">
    <source>
        <dbReference type="ARBA" id="ARBA00022511"/>
    </source>
</evidence>
<proteinExistence type="inferred from homology"/>
<keyword evidence="30 33" id="KW-0449">Lipoprotein</keyword>
<keyword evidence="19 33" id="KW-1043">Host membrane</keyword>
<feature type="domain" description="Retroviral envelope protein GP41-like" evidence="37">
    <location>
        <begin position="525"/>
        <end position="714"/>
    </location>
</feature>
<comment type="subcellular location">
    <subcellularLocation>
        <location evidence="3">Host cell membrane</location>
        <topology evidence="3">Peripheral membrane protein</topology>
    </subcellularLocation>
    <subcellularLocation>
        <location evidence="1">Host cell membrane</location>
        <topology evidence="1">Single-pass type I membrane protein</topology>
    </subcellularLocation>
    <subcellularLocation>
        <location evidence="2">Host endosome membrane</location>
        <topology evidence="2">Peripheral membrane protein</topology>
    </subcellularLocation>
    <subcellularLocation>
        <location evidence="5">Host endosome membrane</location>
        <topology evidence="5">Single-pass type I membrane protein</topology>
    </subcellularLocation>
    <subcellularLocation>
        <location evidence="6">Virion membrane</location>
        <topology evidence="6">Peripheral membrane protein</topology>
    </subcellularLocation>
    <subcellularLocation>
        <location evidence="4">Virion membrane</location>
        <topology evidence="4">Single-pass type I membrane protein</topology>
    </subcellularLocation>
</comment>
<evidence type="ECO:0000256" key="14">
    <source>
        <dbReference type="ARBA" id="ARBA00022692"/>
    </source>
</evidence>
<dbReference type="GO" id="GO:0019082">
    <property type="term" value="P:viral protein processing"/>
    <property type="evidence" value="ECO:0007669"/>
    <property type="project" value="UniProtKB-UniRule"/>
</dbReference>
<keyword evidence="11 33" id="KW-0945">Host-virus interaction</keyword>
<dbReference type="GO" id="GO:0039654">
    <property type="term" value="P:fusion of virus membrane with host endosome membrane"/>
    <property type="evidence" value="ECO:0007669"/>
    <property type="project" value="UniProtKB-UniRule"/>
</dbReference>
<keyword evidence="29 33" id="KW-0899">Viral immunoevasion</keyword>
<feature type="compositionally biased region" description="Basic and acidic residues" evidence="35">
    <location>
        <begin position="718"/>
        <end position="736"/>
    </location>
</feature>
<comment type="subcellular location">
    <molecule>Transmembrane protein gp41</molecule>
    <subcellularLocation>
        <location evidence="33">Virion membrane</location>
        <topology evidence="33">Single-pass type I membrane protein</topology>
    </subcellularLocation>
    <subcellularLocation>
        <location evidence="33">Host cell membrane</location>
        <topology evidence="33">Single-pass type I membrane protein</topology>
    </subcellularLocation>
    <subcellularLocation>
        <location evidence="33">Host endosome membrane</location>
        <topology evidence="33">Single-pass type I membrane protein</topology>
    </subcellularLocation>
    <text evidence="33">It is probably concentrated at the site of budding and incorporated into the virions possibly by contacts between the cytoplasmic tail of Env and the N-terminus of Gag.</text>
</comment>
<keyword evidence="25 33" id="KW-0472">Membrane</keyword>
<evidence type="ECO:0000259" key="37">
    <source>
        <dbReference type="Pfam" id="PF00517"/>
    </source>
</evidence>
<dbReference type="Pfam" id="PF00516">
    <property type="entry name" value="GP120"/>
    <property type="match status" value="2"/>
</dbReference>
<organism evidence="38">
    <name type="scientific">Human immunodeficiency virus type 1</name>
    <name type="common">HIV-1</name>
    <dbReference type="NCBI Taxonomy" id="11676"/>
    <lineage>
        <taxon>Viruses</taxon>
        <taxon>Riboviria</taxon>
        <taxon>Pararnavirae</taxon>
        <taxon>Artverviricota</taxon>
        <taxon>Revtraviricetes</taxon>
        <taxon>Ortervirales</taxon>
        <taxon>Retroviridae</taxon>
        <taxon>Orthoretrovirinae</taxon>
        <taxon>Lentivirus</taxon>
        <taxon>Lentivirus humimdef1</taxon>
    </lineage>
</organism>
<comment type="domain">
    <text evidence="33">The CD4-binding region is targeted by the antibody b12.</text>
</comment>
<dbReference type="GO" id="GO:1903908">
    <property type="term" value="P:positive regulation of plasma membrane raft polarization"/>
    <property type="evidence" value="ECO:0007669"/>
    <property type="project" value="UniProtKB-UniRule"/>
</dbReference>
<keyword evidence="24 33" id="KW-0175">Coiled coil</keyword>
<evidence type="ECO:0000256" key="29">
    <source>
        <dbReference type="ARBA" id="ARBA00023280"/>
    </source>
</evidence>
<evidence type="ECO:0000256" key="17">
    <source>
        <dbReference type="ARBA" id="ARBA00022804"/>
    </source>
</evidence>
<evidence type="ECO:0000256" key="13">
    <source>
        <dbReference type="ARBA" id="ARBA00022685"/>
    </source>
</evidence>
<comment type="domain">
    <text evidence="33">The membrane proximal external region (MPER) present in gp41 is a tryptophan-rich region recognized by the antibodies 2F5, Z13, and 4E10. MPER seems to play a role in fusion.</text>
</comment>
<evidence type="ECO:0000256" key="16">
    <source>
        <dbReference type="ARBA" id="ARBA00022729"/>
    </source>
</evidence>
<keyword evidence="9 33" id="KW-1032">Host cell membrane</keyword>
<evidence type="ECO:0000256" key="5">
    <source>
        <dbReference type="ARBA" id="ARBA00004578"/>
    </source>
</evidence>
<dbReference type="GO" id="GO:0019064">
    <property type="term" value="P:fusion of virus membrane with host plasma membrane"/>
    <property type="evidence" value="ECO:0007669"/>
    <property type="project" value="UniProtKB-UniRule"/>
</dbReference>
<evidence type="ECO:0000256" key="31">
    <source>
        <dbReference type="ARBA" id="ARBA00023296"/>
    </source>
</evidence>
<evidence type="ECO:0000256" key="3">
    <source>
        <dbReference type="ARBA" id="ARBA00004505"/>
    </source>
</evidence>
<evidence type="ECO:0000256" key="26">
    <source>
        <dbReference type="ARBA" id="ARBA00023139"/>
    </source>
</evidence>
<comment type="similarity">
    <text evidence="33">Belongs to the HIV-1 env protein family.</text>
</comment>
<evidence type="ECO:0000256" key="22">
    <source>
        <dbReference type="ARBA" id="ARBA00022989"/>
    </source>
</evidence>
<comment type="PTM">
    <text evidence="33">Highly glycosylated by host. The high number of glycan on the protein is reffered to as 'glycan shield' because it contributes to hide protein sequence from adaptive immune system.</text>
</comment>
<dbReference type="SUPFAM" id="SSF58069">
    <property type="entry name" value="Virus ectodomain"/>
    <property type="match status" value="1"/>
</dbReference>
<feature type="region of interest" description="CD4-binding loop" evidence="33">
    <location>
        <begin position="363"/>
        <end position="373"/>
    </location>
</feature>
<evidence type="ECO:0000256" key="34">
    <source>
        <dbReference type="RuleBase" id="RU363095"/>
    </source>
</evidence>
<feature type="lipid moiety-binding region" description="S-palmitoyl cysteine; by host" evidence="33">
    <location>
        <position position="759"/>
    </location>
</feature>
<feature type="disulfide bond" evidence="33">
    <location>
        <begin position="53"/>
        <end position="73"/>
    </location>
</feature>
<evidence type="ECO:0000259" key="36">
    <source>
        <dbReference type="Pfam" id="PF00516"/>
    </source>
</evidence>
<evidence type="ECO:0000256" key="12">
    <source>
        <dbReference type="ARBA" id="ARBA00022595"/>
    </source>
</evidence>
<dbReference type="InterPro" id="IPR037527">
    <property type="entry name" value="Gp160"/>
</dbReference>
<feature type="disulfide bond" evidence="33">
    <location>
        <begin position="230"/>
        <end position="241"/>
    </location>
</feature>
<keyword evidence="28 33" id="KW-0325">Glycoprotein</keyword>
<comment type="domain">
    <text evidence="33 34">The 17 amino acids long immunosuppressive region is present in many retroviral envelope proteins. Synthetic peptides derived from this relatively conserved sequence inhibit immune function in vitro and in vivo.</text>
</comment>
<dbReference type="GO" id="GO:0019062">
    <property type="term" value="P:virion attachment to host cell"/>
    <property type="evidence" value="ECO:0007669"/>
    <property type="project" value="UniProtKB-UniRule"/>
</dbReference>
<dbReference type="InterPro" id="IPR036377">
    <property type="entry name" value="Gp120_core_sf"/>
</dbReference>
<comment type="subunit">
    <text evidence="33">The mature envelope protein (Env) consists of a homotrimer of non-covalently associated gp120-gp41 heterodimers. The resulting complex protrudes from the virus surface as a spike. There seems to be as few as 10 spikes on the average virion. Surface protein gp120 interacts with host CD4, CCR5 and CXCR4. Gp120 also interacts with the C-type lectins CD209/DC-SIGN and CLEC4M/DC-SIGNR (collectively referred to as DC-SIGN(R)). Gp120 and gp41 interact with GalCer. Gp120 interacts with host ITGA4/ITGB7 complex; on CD4+ T-cells, this interaction results in rapid activation of integrin ITGAL/LFA-1, which facilitates efficient cell-to-cell spreading of HIV-1. Gp120 interacts with cell-associated heparan sulfate; this interaction increases virus infectivity on permissive cells and may be involved in infection of CD4- cells.</text>
</comment>
<comment type="function">
    <text evidence="33">Surface protein gp120: Attaches the virus to the host lymphoid cell by binding to the primary receptor CD4. This interaction induces a structural rearrangement creating a high affinity binding site for a chemokine coreceptor like CXCR4 and/or CCR5. Acts as a ligand for CD209/DC-SIGN and CLEC4M/DC-SIGNR, which are respectively found on dendritic cells (DCs), and on endothelial cells of liver sinusoids and lymph node sinuses. These interactions allow capture of viral particles at mucosal surfaces by these cells and subsequent transmission to permissive cells. HIV subverts the migration properties of dendritic cells to gain access to CD4+ T-cells in lymph nodes. Virus transmission to permissive T-cells occurs either in trans (without DCs infection, through viral capture and transmission), or in cis (following DCs productive infection, through the usual CD4-gp120 interaction), thereby inducing a robust infection. In trans infection, bound virions remain infectious over days and it is proposed that they are not degraded, but protected in non-lysosomal acidic organelles within the DCs close to the cell membrane thus contributing to the viral infectious potential during DCs' migration from the periphery to the lymphoid tissues. On arrival at lymphoid tissues, intact virions recycle back to DCs' cell surface allowing virus transmission to CD4+ T-cells.</text>
</comment>
<evidence type="ECO:0000256" key="25">
    <source>
        <dbReference type="ARBA" id="ARBA00023136"/>
    </source>
</evidence>
<keyword evidence="12 33" id="KW-1162">Viral penetration into host cytoplasm</keyword>
<feature type="site" description="Cleavage; by host furin" evidence="33">
    <location>
        <begin position="505"/>
        <end position="506"/>
    </location>
</feature>
<dbReference type="GO" id="GO:0052031">
    <property type="term" value="P:symbiont-mediated perturbation of host defense response"/>
    <property type="evidence" value="ECO:0007669"/>
    <property type="project" value="UniProtKB-UniRule"/>
</dbReference>
<evidence type="ECO:0000256" key="1">
    <source>
        <dbReference type="ARBA" id="ARBA00004402"/>
    </source>
</evidence>
<evidence type="ECO:0000256" key="33">
    <source>
        <dbReference type="HAMAP-Rule" id="MF_04083"/>
    </source>
</evidence>
<feature type="domain" description="Human immunodeficiency virus 1 envelope glycoprotein Gp120" evidence="36">
    <location>
        <begin position="33"/>
        <end position="139"/>
    </location>
</feature>